<name>A0AAD3T1H7_NEPGR</name>
<feature type="region of interest" description="Disordered" evidence="1">
    <location>
        <begin position="141"/>
        <end position="160"/>
    </location>
</feature>
<accession>A0AAD3T1H7</accession>
<proteinExistence type="predicted"/>
<dbReference type="AlphaFoldDB" id="A0AAD3T1H7"/>
<protein>
    <submittedName>
        <fullName evidence="2">Uncharacterized protein</fullName>
    </submittedName>
</protein>
<reference evidence="2" key="1">
    <citation type="submission" date="2023-05" db="EMBL/GenBank/DDBJ databases">
        <title>Nepenthes gracilis genome sequencing.</title>
        <authorList>
            <person name="Fukushima K."/>
        </authorList>
    </citation>
    <scope>NUCLEOTIDE SEQUENCE</scope>
    <source>
        <strain evidence="2">SING2019-196</strain>
    </source>
</reference>
<gene>
    <name evidence="2" type="ORF">Nepgr_022897</name>
</gene>
<dbReference type="EMBL" id="BSYO01000022">
    <property type="protein sequence ID" value="GMH21055.1"/>
    <property type="molecule type" value="Genomic_DNA"/>
</dbReference>
<comment type="caution">
    <text evidence="2">The sequence shown here is derived from an EMBL/GenBank/DDBJ whole genome shotgun (WGS) entry which is preliminary data.</text>
</comment>
<organism evidence="2 3">
    <name type="scientific">Nepenthes gracilis</name>
    <name type="common">Slender pitcher plant</name>
    <dbReference type="NCBI Taxonomy" id="150966"/>
    <lineage>
        <taxon>Eukaryota</taxon>
        <taxon>Viridiplantae</taxon>
        <taxon>Streptophyta</taxon>
        <taxon>Embryophyta</taxon>
        <taxon>Tracheophyta</taxon>
        <taxon>Spermatophyta</taxon>
        <taxon>Magnoliopsida</taxon>
        <taxon>eudicotyledons</taxon>
        <taxon>Gunneridae</taxon>
        <taxon>Pentapetalae</taxon>
        <taxon>Caryophyllales</taxon>
        <taxon>Nepenthaceae</taxon>
        <taxon>Nepenthes</taxon>
    </lineage>
</organism>
<evidence type="ECO:0000256" key="1">
    <source>
        <dbReference type="SAM" id="MobiDB-lite"/>
    </source>
</evidence>
<dbReference type="Proteomes" id="UP001279734">
    <property type="component" value="Unassembled WGS sequence"/>
</dbReference>
<evidence type="ECO:0000313" key="3">
    <source>
        <dbReference type="Proteomes" id="UP001279734"/>
    </source>
</evidence>
<evidence type="ECO:0000313" key="2">
    <source>
        <dbReference type="EMBL" id="GMH21055.1"/>
    </source>
</evidence>
<sequence>MQETGHLHLIKQFSDQGGVQQCSINRTENPAIAQRDVVLGFNPNADINSGDDSLLTQIPAPTAGKMSKQLTEIGHSMDHCKSRPLYQPTGRILSVHSVNSSKSSHWEYRQRASYVTKEDSDSTVKGSNQFEILQSVEETESFKISDEHDLSGDHSAGETKKMPHMKIVPAEEDITKVEQELHNPSNLGATPAHRTAVGNLPSQAFDSLIVADKPLVDAKTAKSFVALLY</sequence>
<keyword evidence="3" id="KW-1185">Reference proteome</keyword>